<evidence type="ECO:0000259" key="6">
    <source>
        <dbReference type="Pfam" id="PF00884"/>
    </source>
</evidence>
<evidence type="ECO:0000313" key="8">
    <source>
        <dbReference type="Proteomes" id="UP000505355"/>
    </source>
</evidence>
<comment type="similarity">
    <text evidence="1">Belongs to the sulfatase family.</text>
</comment>
<dbReference type="Gene3D" id="3.30.1120.10">
    <property type="match status" value="1"/>
</dbReference>
<evidence type="ECO:0000256" key="4">
    <source>
        <dbReference type="ARBA" id="ARBA00022837"/>
    </source>
</evidence>
<dbReference type="GO" id="GO:0046872">
    <property type="term" value="F:metal ion binding"/>
    <property type="evidence" value="ECO:0007669"/>
    <property type="project" value="UniProtKB-KW"/>
</dbReference>
<dbReference type="EMBL" id="CP054139">
    <property type="protein sequence ID" value="QKJ32706.1"/>
    <property type="molecule type" value="Genomic_DNA"/>
</dbReference>
<protein>
    <submittedName>
        <fullName evidence="7">Arylsulfatase</fullName>
    </submittedName>
</protein>
<name>A0A7D4Q445_9SPHI</name>
<evidence type="ECO:0000256" key="1">
    <source>
        <dbReference type="ARBA" id="ARBA00008779"/>
    </source>
</evidence>
<evidence type="ECO:0000256" key="2">
    <source>
        <dbReference type="ARBA" id="ARBA00022723"/>
    </source>
</evidence>
<dbReference type="PROSITE" id="PS00149">
    <property type="entry name" value="SULFATASE_2"/>
    <property type="match status" value="1"/>
</dbReference>
<feature type="signal peptide" evidence="5">
    <location>
        <begin position="1"/>
        <end position="20"/>
    </location>
</feature>
<reference evidence="7 8" key="1">
    <citation type="submission" date="2020-05" db="EMBL/GenBank/DDBJ databases">
        <title>Mucilaginibacter mali sp. nov.</title>
        <authorList>
            <person name="Kim H.S."/>
            <person name="Lee K.C."/>
            <person name="Suh M.K."/>
            <person name="Kim J.-S."/>
            <person name="Han K.-I."/>
            <person name="Eom M.K."/>
            <person name="Shin Y.K."/>
            <person name="Lee J.-S."/>
        </authorList>
    </citation>
    <scope>NUCLEOTIDE SEQUENCE [LARGE SCALE GENOMIC DNA]</scope>
    <source>
        <strain evidence="7 8">G2-14</strain>
    </source>
</reference>
<organism evidence="7 8">
    <name type="scientific">Mucilaginibacter mali</name>
    <dbReference type="NCBI Taxonomy" id="2740462"/>
    <lineage>
        <taxon>Bacteria</taxon>
        <taxon>Pseudomonadati</taxon>
        <taxon>Bacteroidota</taxon>
        <taxon>Sphingobacteriia</taxon>
        <taxon>Sphingobacteriales</taxon>
        <taxon>Sphingobacteriaceae</taxon>
        <taxon>Mucilaginibacter</taxon>
    </lineage>
</organism>
<dbReference type="KEGG" id="mmab:HQ865_24075"/>
<dbReference type="GO" id="GO:0004065">
    <property type="term" value="F:arylsulfatase activity"/>
    <property type="evidence" value="ECO:0007669"/>
    <property type="project" value="TreeGrafter"/>
</dbReference>
<keyword evidence="4" id="KW-0106">Calcium</keyword>
<dbReference type="PANTHER" id="PTHR42693:SF53">
    <property type="entry name" value="ENDO-4-O-SULFATASE"/>
    <property type="match status" value="1"/>
</dbReference>
<keyword evidence="3" id="KW-0378">Hydrolase</keyword>
<keyword evidence="2" id="KW-0479">Metal-binding</keyword>
<feature type="chain" id="PRO_5028895324" evidence="5">
    <location>
        <begin position="21"/>
        <end position="514"/>
    </location>
</feature>
<dbReference type="PROSITE" id="PS00523">
    <property type="entry name" value="SULFATASE_1"/>
    <property type="match status" value="1"/>
</dbReference>
<dbReference type="AlphaFoldDB" id="A0A7D4Q445"/>
<evidence type="ECO:0000256" key="5">
    <source>
        <dbReference type="SAM" id="SignalP"/>
    </source>
</evidence>
<dbReference type="RefSeq" id="WP_173417353.1">
    <property type="nucleotide sequence ID" value="NZ_CP054139.1"/>
</dbReference>
<dbReference type="InterPro" id="IPR017850">
    <property type="entry name" value="Alkaline_phosphatase_core_sf"/>
</dbReference>
<dbReference type="InterPro" id="IPR024607">
    <property type="entry name" value="Sulfatase_CS"/>
</dbReference>
<dbReference type="Pfam" id="PF00884">
    <property type="entry name" value="Sulfatase"/>
    <property type="match status" value="1"/>
</dbReference>
<dbReference type="CDD" id="cd16143">
    <property type="entry name" value="ARS_like"/>
    <property type="match status" value="1"/>
</dbReference>
<evidence type="ECO:0000256" key="3">
    <source>
        <dbReference type="ARBA" id="ARBA00022801"/>
    </source>
</evidence>
<evidence type="ECO:0000313" key="7">
    <source>
        <dbReference type="EMBL" id="QKJ32706.1"/>
    </source>
</evidence>
<keyword evidence="8" id="KW-1185">Reference proteome</keyword>
<feature type="domain" description="Sulfatase N-terminal" evidence="6">
    <location>
        <begin position="29"/>
        <end position="364"/>
    </location>
</feature>
<proteinExistence type="inferred from homology"/>
<dbReference type="SUPFAM" id="SSF53649">
    <property type="entry name" value="Alkaline phosphatase-like"/>
    <property type="match status" value="1"/>
</dbReference>
<keyword evidence="5" id="KW-0732">Signal</keyword>
<dbReference type="Proteomes" id="UP000505355">
    <property type="component" value="Chromosome"/>
</dbReference>
<accession>A0A7D4Q445</accession>
<dbReference type="PANTHER" id="PTHR42693">
    <property type="entry name" value="ARYLSULFATASE FAMILY MEMBER"/>
    <property type="match status" value="1"/>
</dbReference>
<dbReference type="InterPro" id="IPR050738">
    <property type="entry name" value="Sulfatase"/>
</dbReference>
<sequence>MKKISLPVLALLFSFSSVLAQAIKPLEKPNIIYILTDDLGIGDVSFYNKTKGKLSTPNIDRLAHEGMAFNDVHSSSAVCTPSRYSILTGRYAWRSRLKSGVLSGYDKPLIDSDRYTVGKLLQQNGYTTACIGKWHLGLGWSVTTPGAKPVIDYTKNISNGPTTLGFDYFYGIAASLDMPPFIFIENNHTVGLPTATKKWVREGPAGEDFEAVNCVPALVDKASAYIKDKAAKKQAFFLYFTLPSPHTPIVPSDKFKGKSGITEYGDYVMETDWAVGEILKAVDEGKIAKNTLIMFTSDNGFAPYVLKTMNVEALGHYPSIDYRGYKSDIWEGGHRIPYIVRWPGHVAAGSHCDKTVCLGDFMATTAAILHQKLPDAAGVDSYSILPYLSGNQSKDIREATVHHSIDGNFAIRQGKWKLELCAGSGGWELPKNPEALKNGMPPVQLYDMETDVKEEHNVQDKHPDVVKHLITLLQQYVDNGRSTPGKPQKNDGAIDIWMKSKNVAAPAGAEKAGD</sequence>
<gene>
    <name evidence="7" type="ORF">HQ865_24075</name>
</gene>
<dbReference type="InterPro" id="IPR000917">
    <property type="entry name" value="Sulfatase_N"/>
</dbReference>
<dbReference type="Gene3D" id="3.40.720.10">
    <property type="entry name" value="Alkaline Phosphatase, subunit A"/>
    <property type="match status" value="1"/>
</dbReference>